<proteinExistence type="predicted"/>
<gene>
    <name evidence="1" type="ORF">S06H3_44842</name>
</gene>
<protein>
    <submittedName>
        <fullName evidence="1">Uncharacterized protein</fullName>
    </submittedName>
</protein>
<dbReference type="EMBL" id="BARV01027928">
    <property type="protein sequence ID" value="GAI42832.1"/>
    <property type="molecule type" value="Genomic_DNA"/>
</dbReference>
<sequence length="83" mass="9858">TGDDGTETTATLKYPQISDMLKGMLLHEFRVDKIRSRKSEYKKYKRFLRDAIKAYEEQLNLGHFGVPPIYKKFYFIGYEEEIT</sequence>
<comment type="caution">
    <text evidence="1">The sequence shown here is derived from an EMBL/GenBank/DDBJ whole genome shotgun (WGS) entry which is preliminary data.</text>
</comment>
<feature type="non-terminal residue" evidence="1">
    <location>
        <position position="1"/>
    </location>
</feature>
<name>X1NFK9_9ZZZZ</name>
<evidence type="ECO:0000313" key="1">
    <source>
        <dbReference type="EMBL" id="GAI42832.1"/>
    </source>
</evidence>
<accession>X1NFK9</accession>
<organism evidence="1">
    <name type="scientific">marine sediment metagenome</name>
    <dbReference type="NCBI Taxonomy" id="412755"/>
    <lineage>
        <taxon>unclassified sequences</taxon>
        <taxon>metagenomes</taxon>
        <taxon>ecological metagenomes</taxon>
    </lineage>
</organism>
<dbReference type="AlphaFoldDB" id="X1NFK9"/>
<reference evidence="1" key="1">
    <citation type="journal article" date="2014" name="Front. Microbiol.">
        <title>High frequency of phylogenetically diverse reductive dehalogenase-homologous genes in deep subseafloor sedimentary metagenomes.</title>
        <authorList>
            <person name="Kawai M."/>
            <person name="Futagami T."/>
            <person name="Toyoda A."/>
            <person name="Takaki Y."/>
            <person name="Nishi S."/>
            <person name="Hori S."/>
            <person name="Arai W."/>
            <person name="Tsubouchi T."/>
            <person name="Morono Y."/>
            <person name="Uchiyama I."/>
            <person name="Ito T."/>
            <person name="Fujiyama A."/>
            <person name="Inagaki F."/>
            <person name="Takami H."/>
        </authorList>
    </citation>
    <scope>NUCLEOTIDE SEQUENCE</scope>
    <source>
        <strain evidence="1">Expedition CK06-06</strain>
    </source>
</reference>